<sequence length="55" mass="6431">MQLVAGWERPNIYICLIHFTKSNKRFTLVVNQSQPSPIFFFFWVNSLPPFSAIAK</sequence>
<gene>
    <name evidence="1" type="ORF">Scep_028637</name>
</gene>
<dbReference type="EMBL" id="JBBNAG010000012">
    <property type="protein sequence ID" value="KAK9089555.1"/>
    <property type="molecule type" value="Genomic_DNA"/>
</dbReference>
<dbReference type="AlphaFoldDB" id="A0AAP0ECE4"/>
<reference evidence="1 2" key="1">
    <citation type="submission" date="2024-01" db="EMBL/GenBank/DDBJ databases">
        <title>Genome assemblies of Stephania.</title>
        <authorList>
            <person name="Yang L."/>
        </authorList>
    </citation>
    <scope>NUCLEOTIDE SEQUENCE [LARGE SCALE GENOMIC DNA]</scope>
    <source>
        <strain evidence="1">JXDWG</strain>
        <tissue evidence="1">Leaf</tissue>
    </source>
</reference>
<comment type="caution">
    <text evidence="1">The sequence shown here is derived from an EMBL/GenBank/DDBJ whole genome shotgun (WGS) entry which is preliminary data.</text>
</comment>
<name>A0AAP0ECE4_9MAGN</name>
<evidence type="ECO:0000313" key="1">
    <source>
        <dbReference type="EMBL" id="KAK9089555.1"/>
    </source>
</evidence>
<keyword evidence="2" id="KW-1185">Reference proteome</keyword>
<dbReference type="Proteomes" id="UP001419268">
    <property type="component" value="Unassembled WGS sequence"/>
</dbReference>
<organism evidence="1 2">
    <name type="scientific">Stephania cephalantha</name>
    <dbReference type="NCBI Taxonomy" id="152367"/>
    <lineage>
        <taxon>Eukaryota</taxon>
        <taxon>Viridiplantae</taxon>
        <taxon>Streptophyta</taxon>
        <taxon>Embryophyta</taxon>
        <taxon>Tracheophyta</taxon>
        <taxon>Spermatophyta</taxon>
        <taxon>Magnoliopsida</taxon>
        <taxon>Ranunculales</taxon>
        <taxon>Menispermaceae</taxon>
        <taxon>Menispermoideae</taxon>
        <taxon>Cissampelideae</taxon>
        <taxon>Stephania</taxon>
    </lineage>
</organism>
<proteinExistence type="predicted"/>
<protein>
    <submittedName>
        <fullName evidence="1">Uncharacterized protein</fullName>
    </submittedName>
</protein>
<accession>A0AAP0ECE4</accession>
<evidence type="ECO:0000313" key="2">
    <source>
        <dbReference type="Proteomes" id="UP001419268"/>
    </source>
</evidence>